<comment type="caution">
    <text evidence="1">The sequence shown here is derived from an EMBL/GenBank/DDBJ whole genome shotgun (WGS) entry which is preliminary data.</text>
</comment>
<accession>A0A9P7BIY0</accession>
<reference evidence="1" key="1">
    <citation type="journal article" date="2020" name="Microb. Genom.">
        <title>Genetic diversity of clinical and environmental Mucorales isolates obtained from an investigation of mucormycosis cases among solid organ transplant recipients.</title>
        <authorList>
            <person name="Nguyen M.H."/>
            <person name="Kaul D."/>
            <person name="Muto C."/>
            <person name="Cheng S.J."/>
            <person name="Richter R.A."/>
            <person name="Bruno V.M."/>
            <person name="Liu G."/>
            <person name="Beyhan S."/>
            <person name="Sundermann A.J."/>
            <person name="Mounaud S."/>
            <person name="Pasculle A.W."/>
            <person name="Nierman W.C."/>
            <person name="Driscoll E."/>
            <person name="Cumbie R."/>
            <person name="Clancy C.J."/>
            <person name="Dupont C.L."/>
        </authorList>
    </citation>
    <scope>NUCLEOTIDE SEQUENCE</scope>
    <source>
        <strain evidence="1">GL11</strain>
    </source>
</reference>
<proteinExistence type="predicted"/>
<sequence>MVVDFAVRQVAAVLAQLDQLLQAVAARFVFFRGHGAAGDQILGIRLAALATALGRLQIGQDFAFAVHRVVETV</sequence>
<keyword evidence="2" id="KW-1185">Reference proteome</keyword>
<gene>
    <name evidence="1" type="ORF">G6F64_015333</name>
</gene>
<evidence type="ECO:0000313" key="1">
    <source>
        <dbReference type="EMBL" id="KAG1273536.1"/>
    </source>
</evidence>
<name>A0A9P7BIY0_RHIOR</name>
<dbReference type="AlphaFoldDB" id="A0A9P7BIY0"/>
<dbReference type="EMBL" id="JAANQT010012815">
    <property type="protein sequence ID" value="KAG1273536.1"/>
    <property type="molecule type" value="Genomic_DNA"/>
</dbReference>
<dbReference type="Proteomes" id="UP000716291">
    <property type="component" value="Unassembled WGS sequence"/>
</dbReference>
<evidence type="ECO:0000313" key="2">
    <source>
        <dbReference type="Proteomes" id="UP000716291"/>
    </source>
</evidence>
<organism evidence="1 2">
    <name type="scientific">Rhizopus oryzae</name>
    <name type="common">Mucormycosis agent</name>
    <name type="synonym">Rhizopus arrhizus var. delemar</name>
    <dbReference type="NCBI Taxonomy" id="64495"/>
    <lineage>
        <taxon>Eukaryota</taxon>
        <taxon>Fungi</taxon>
        <taxon>Fungi incertae sedis</taxon>
        <taxon>Mucoromycota</taxon>
        <taxon>Mucoromycotina</taxon>
        <taxon>Mucoromycetes</taxon>
        <taxon>Mucorales</taxon>
        <taxon>Mucorineae</taxon>
        <taxon>Rhizopodaceae</taxon>
        <taxon>Rhizopus</taxon>
    </lineage>
</organism>
<protein>
    <submittedName>
        <fullName evidence="1">Uncharacterized protein</fullName>
    </submittedName>
</protein>